<dbReference type="eggNOG" id="ENOG5032T4C">
    <property type="taxonomic scope" value="Bacteria"/>
</dbReference>
<evidence type="ECO:0000313" key="1">
    <source>
        <dbReference type="EMBL" id="KGR84889.1"/>
    </source>
</evidence>
<dbReference type="Proteomes" id="UP000030437">
    <property type="component" value="Unassembled WGS sequence"/>
</dbReference>
<proteinExistence type="predicted"/>
<organism evidence="1 2">
    <name type="scientific">Lysinibacillus odysseyi 34hs-1 = NBRC 100172</name>
    <dbReference type="NCBI Taxonomy" id="1220589"/>
    <lineage>
        <taxon>Bacteria</taxon>
        <taxon>Bacillati</taxon>
        <taxon>Bacillota</taxon>
        <taxon>Bacilli</taxon>
        <taxon>Bacillales</taxon>
        <taxon>Bacillaceae</taxon>
        <taxon>Lysinibacillus</taxon>
    </lineage>
</organism>
<dbReference type="AlphaFoldDB" id="A0A0A3IJI5"/>
<gene>
    <name evidence="1" type="ORF">CD32_10535</name>
</gene>
<accession>A0A0A3IJI5</accession>
<dbReference type="OrthoDB" id="7066494at2"/>
<dbReference type="RefSeq" id="WP_036154318.1">
    <property type="nucleotide sequence ID" value="NZ_AVCX01000006.1"/>
</dbReference>
<dbReference type="EMBL" id="JPVP01000055">
    <property type="protein sequence ID" value="KGR84889.1"/>
    <property type="molecule type" value="Genomic_DNA"/>
</dbReference>
<evidence type="ECO:0000313" key="2">
    <source>
        <dbReference type="Proteomes" id="UP000030437"/>
    </source>
</evidence>
<dbReference type="STRING" id="1220589.CD32_10535"/>
<protein>
    <submittedName>
        <fullName evidence="1">Uncharacterized protein</fullName>
    </submittedName>
</protein>
<sequence>MKVPTYLKNNINNFEDNELTAMTVCSSDDKELFEIWYYGDLFLVENENQNYIVNTDQAPMLIVAKEPDTQEEIILFDGGKHGYDNMFCDVHDAEELSCRTLKKLDIPTSKIMIELGYSIDYEEEKEDYDFDENGSVILVDGRRIAWETVLLDGFDYIAISFIDETRRKVQFVDAELA</sequence>
<comment type="caution">
    <text evidence="1">The sequence shown here is derived from an EMBL/GenBank/DDBJ whole genome shotgun (WGS) entry which is preliminary data.</text>
</comment>
<name>A0A0A3IJI5_9BACI</name>
<keyword evidence="2" id="KW-1185">Reference proteome</keyword>
<reference evidence="1 2" key="1">
    <citation type="submission" date="2014-02" db="EMBL/GenBank/DDBJ databases">
        <title>Draft genome sequence of Lysinibacillus odysseyi NBRC 100172.</title>
        <authorList>
            <person name="Zhang F."/>
            <person name="Wang G."/>
            <person name="Zhang L."/>
        </authorList>
    </citation>
    <scope>NUCLEOTIDE SEQUENCE [LARGE SCALE GENOMIC DNA]</scope>
    <source>
        <strain evidence="1 2">NBRC 100172</strain>
    </source>
</reference>